<evidence type="ECO:0000313" key="8">
    <source>
        <dbReference type="Proteomes" id="UP001302329"/>
    </source>
</evidence>
<comment type="caution">
    <text evidence="7">The sequence shown here is derived from an EMBL/GenBank/DDBJ whole genome shotgun (WGS) entry which is preliminary data.</text>
</comment>
<evidence type="ECO:0000256" key="2">
    <source>
        <dbReference type="ARBA" id="ARBA00009012"/>
    </source>
</evidence>
<dbReference type="NCBIfam" id="TIGR00297">
    <property type="entry name" value="TIGR00297 family protein"/>
    <property type="match status" value="1"/>
</dbReference>
<feature type="transmembrane region" description="Helical" evidence="6">
    <location>
        <begin position="229"/>
        <end position="249"/>
    </location>
</feature>
<keyword evidence="8" id="KW-1185">Reference proteome</keyword>
<keyword evidence="4 6" id="KW-1133">Transmembrane helix</keyword>
<dbReference type="RefSeq" id="WP_323355761.1">
    <property type="nucleotide sequence ID" value="NZ_JAYGHY010000007.1"/>
</dbReference>
<proteinExistence type="inferred from homology"/>
<evidence type="ECO:0000313" key="7">
    <source>
        <dbReference type="EMBL" id="MEA5441636.1"/>
    </source>
</evidence>
<keyword evidence="5 6" id="KW-0472">Membrane</keyword>
<organism evidence="7 8">
    <name type="scientific">Cyanobium gracile UHCC 0281</name>
    <dbReference type="NCBI Taxonomy" id="3110309"/>
    <lineage>
        <taxon>Bacteria</taxon>
        <taxon>Bacillati</taxon>
        <taxon>Cyanobacteriota</taxon>
        <taxon>Cyanophyceae</taxon>
        <taxon>Synechococcales</taxon>
        <taxon>Prochlorococcaceae</taxon>
        <taxon>Cyanobium</taxon>
    </lineage>
</organism>
<dbReference type="PANTHER" id="PTHR13353">
    <property type="entry name" value="TRANSMEMBRANE PROTEIN 19"/>
    <property type="match status" value="1"/>
</dbReference>
<dbReference type="Pfam" id="PF01940">
    <property type="entry name" value="DUF92"/>
    <property type="match status" value="1"/>
</dbReference>
<evidence type="ECO:0000256" key="6">
    <source>
        <dbReference type="SAM" id="Phobius"/>
    </source>
</evidence>
<keyword evidence="3 6" id="KW-0812">Transmembrane</keyword>
<sequence>MELLPPQDPSHWLAALAINGLLIAVAQRLPLLTRAGWVHAGVLGTLLWGSLGWRGWLAVVAYLALGSLVTKLGFRRKRELGLAEARDGRRGPENVWGSALVGTVLALLACRAPAAAVPLLLAGFAASFAAKLADTFGSEIGKRWGRHTVLITSLRPVPPGTEGAISLEGTAASLVGSGVMTLALLALGLIRGWPLALLVSVVGLVATLAESLVGASLQQRWGWLSNEVVNGLQTLLAALLAMALVPWLLPGAG</sequence>
<evidence type="ECO:0000256" key="5">
    <source>
        <dbReference type="ARBA" id="ARBA00023136"/>
    </source>
</evidence>
<dbReference type="PANTHER" id="PTHR13353:SF5">
    <property type="entry name" value="TRANSMEMBRANE PROTEIN 19"/>
    <property type="match status" value="1"/>
</dbReference>
<dbReference type="Proteomes" id="UP001302329">
    <property type="component" value="Unassembled WGS sequence"/>
</dbReference>
<feature type="transmembrane region" description="Helical" evidence="6">
    <location>
        <begin position="197"/>
        <end position="217"/>
    </location>
</feature>
<dbReference type="EMBL" id="JAYGHY010000007">
    <property type="protein sequence ID" value="MEA5441636.1"/>
    <property type="molecule type" value="Genomic_DNA"/>
</dbReference>
<feature type="transmembrane region" description="Helical" evidence="6">
    <location>
        <begin position="12"/>
        <end position="33"/>
    </location>
</feature>
<dbReference type="InterPro" id="IPR002794">
    <property type="entry name" value="DUF92_TMEM19"/>
</dbReference>
<accession>A0ABU5SSX8</accession>
<protein>
    <submittedName>
        <fullName evidence="7">TIGR00297 family protein</fullName>
    </submittedName>
</protein>
<comment type="similarity">
    <text evidence="2">Belongs to the TMEM19 family.</text>
</comment>
<gene>
    <name evidence="7" type="ORF">VB739_03615</name>
</gene>
<evidence type="ECO:0000256" key="3">
    <source>
        <dbReference type="ARBA" id="ARBA00022692"/>
    </source>
</evidence>
<evidence type="ECO:0000256" key="1">
    <source>
        <dbReference type="ARBA" id="ARBA00004141"/>
    </source>
</evidence>
<reference evidence="7 8" key="1">
    <citation type="submission" date="2023-12" db="EMBL/GenBank/DDBJ databases">
        <title>Baltic Sea Cyanobacteria.</title>
        <authorList>
            <person name="Delbaje E."/>
            <person name="Fewer D.P."/>
            <person name="Shishido T.K."/>
        </authorList>
    </citation>
    <scope>NUCLEOTIDE SEQUENCE [LARGE SCALE GENOMIC DNA]</scope>
    <source>
        <strain evidence="7 8">UHCC 0281</strain>
    </source>
</reference>
<feature type="transmembrane region" description="Helical" evidence="6">
    <location>
        <begin position="53"/>
        <end position="74"/>
    </location>
</feature>
<evidence type="ECO:0000256" key="4">
    <source>
        <dbReference type="ARBA" id="ARBA00022989"/>
    </source>
</evidence>
<feature type="transmembrane region" description="Helical" evidence="6">
    <location>
        <begin position="95"/>
        <end position="114"/>
    </location>
</feature>
<comment type="subcellular location">
    <subcellularLocation>
        <location evidence="1">Membrane</location>
        <topology evidence="1">Multi-pass membrane protein</topology>
    </subcellularLocation>
</comment>
<name>A0ABU5SSX8_9CYAN</name>